<dbReference type="RefSeq" id="WP_344278135.1">
    <property type="nucleotide sequence ID" value="NZ_BAAAKV010000034.1"/>
</dbReference>
<dbReference type="NCBIfam" id="NF038076">
    <property type="entry name" value="fam_STM4015"/>
    <property type="match status" value="1"/>
</dbReference>
<dbReference type="EMBL" id="BAAAKV010000034">
    <property type="protein sequence ID" value="GAA1178126.1"/>
    <property type="molecule type" value="Genomic_DNA"/>
</dbReference>
<protein>
    <submittedName>
        <fullName evidence="1">STM4015 family protein</fullName>
    </submittedName>
</protein>
<dbReference type="InterPro" id="IPR032675">
    <property type="entry name" value="LRR_dom_sf"/>
</dbReference>
<gene>
    <name evidence="1" type="ORF">GCM10009654_39280</name>
</gene>
<comment type="caution">
    <text evidence="1">The sequence shown here is derived from an EMBL/GenBank/DDBJ whole genome shotgun (WGS) entry which is preliminary data.</text>
</comment>
<name>A0ABN1V0H8_9ACTN</name>
<reference evidence="1 2" key="1">
    <citation type="journal article" date="2019" name="Int. J. Syst. Evol. Microbiol.">
        <title>The Global Catalogue of Microorganisms (GCM) 10K type strain sequencing project: providing services to taxonomists for standard genome sequencing and annotation.</title>
        <authorList>
            <consortium name="The Broad Institute Genomics Platform"/>
            <consortium name="The Broad Institute Genome Sequencing Center for Infectious Disease"/>
            <person name="Wu L."/>
            <person name="Ma J."/>
        </authorList>
    </citation>
    <scope>NUCLEOTIDE SEQUENCE [LARGE SCALE GENOMIC DNA]</scope>
    <source>
        <strain evidence="1 2">JCM 12696</strain>
    </source>
</reference>
<proteinExistence type="predicted"/>
<sequence>MTIEHITELHGLPVFDFPLPDEGEEPLPEAETVAWKLARADDEEDFDDAWERFLDTVDPARVRALVLGQGAYGSEYDGGGPDETAERLDAAKERLTGLDALYLADLEFMECELSWIVQGDVSPILAAYPRLKELAVRGSRGGYGGVPGLEFPPLRHTGLRTLRLENGGLPGAVVHGIVSSDLPNLEHLDLWLGVEAYGRTTMVEDLAPILDGSCLPALRHLGLRNADLQDEIAAAVATAPVVAQLTSLALGLGTLSDAGAEALLHGQPLTHLQRLDLRHHFLSDAMMGRVRDALEPSGVVVDLSEREWPEDDEERGRYVAAGE</sequence>
<evidence type="ECO:0000313" key="1">
    <source>
        <dbReference type="EMBL" id="GAA1178126.1"/>
    </source>
</evidence>
<dbReference type="InterPro" id="IPR047722">
    <property type="entry name" value="STM4015-like"/>
</dbReference>
<organism evidence="1 2">
    <name type="scientific">Streptomyces hebeiensis</name>
    <dbReference type="NCBI Taxonomy" id="229486"/>
    <lineage>
        <taxon>Bacteria</taxon>
        <taxon>Bacillati</taxon>
        <taxon>Actinomycetota</taxon>
        <taxon>Actinomycetes</taxon>
        <taxon>Kitasatosporales</taxon>
        <taxon>Streptomycetaceae</taxon>
        <taxon>Streptomyces</taxon>
    </lineage>
</organism>
<accession>A0ABN1V0H8</accession>
<dbReference type="Gene3D" id="3.80.10.10">
    <property type="entry name" value="Ribonuclease Inhibitor"/>
    <property type="match status" value="1"/>
</dbReference>
<dbReference type="SUPFAM" id="SSF52047">
    <property type="entry name" value="RNI-like"/>
    <property type="match status" value="1"/>
</dbReference>
<evidence type="ECO:0000313" key="2">
    <source>
        <dbReference type="Proteomes" id="UP001501371"/>
    </source>
</evidence>
<keyword evidence="2" id="KW-1185">Reference proteome</keyword>
<dbReference type="Proteomes" id="UP001501371">
    <property type="component" value="Unassembled WGS sequence"/>
</dbReference>